<evidence type="ECO:0000313" key="5">
    <source>
        <dbReference type="Proteomes" id="UP000274429"/>
    </source>
</evidence>
<organism evidence="6">
    <name type="scientific">Hydatigena taeniaeformis</name>
    <name type="common">Feline tapeworm</name>
    <name type="synonym">Taenia taeniaeformis</name>
    <dbReference type="NCBI Taxonomy" id="6205"/>
    <lineage>
        <taxon>Eukaryota</taxon>
        <taxon>Metazoa</taxon>
        <taxon>Spiralia</taxon>
        <taxon>Lophotrochozoa</taxon>
        <taxon>Platyhelminthes</taxon>
        <taxon>Cestoda</taxon>
        <taxon>Eucestoda</taxon>
        <taxon>Cyclophyllidea</taxon>
        <taxon>Taeniidae</taxon>
        <taxon>Hydatigera</taxon>
    </lineage>
</organism>
<evidence type="ECO:0000313" key="6">
    <source>
        <dbReference type="WBParaSite" id="TTAC_0000551901-mRNA-1"/>
    </source>
</evidence>
<dbReference type="AlphaFoldDB" id="A0A0R3WXM9"/>
<dbReference type="SUPFAM" id="SSF48350">
    <property type="entry name" value="GTPase activation domain, GAP"/>
    <property type="match status" value="1"/>
</dbReference>
<dbReference type="STRING" id="6205.A0A0R3WXM9"/>
<feature type="compositionally biased region" description="Polar residues" evidence="2">
    <location>
        <begin position="129"/>
        <end position="145"/>
    </location>
</feature>
<dbReference type="Gene3D" id="1.10.555.10">
    <property type="entry name" value="Rho GTPase activation protein"/>
    <property type="match status" value="1"/>
</dbReference>
<accession>A0A0R3WXM9</accession>
<reference evidence="6" key="1">
    <citation type="submission" date="2017-02" db="UniProtKB">
        <authorList>
            <consortium name="WormBaseParasite"/>
        </authorList>
    </citation>
    <scope>IDENTIFICATION</scope>
</reference>
<dbReference type="GO" id="GO:0035020">
    <property type="term" value="P:regulation of Rac protein signal transduction"/>
    <property type="evidence" value="ECO:0007669"/>
    <property type="project" value="TreeGrafter"/>
</dbReference>
<evidence type="ECO:0000313" key="4">
    <source>
        <dbReference type="EMBL" id="VDM27116.1"/>
    </source>
</evidence>
<gene>
    <name evidence="4" type="ORF">TTAC_LOCUS5505</name>
</gene>
<dbReference type="InterPro" id="IPR047165">
    <property type="entry name" value="RHG17/44/SH3BP1-like"/>
</dbReference>
<dbReference type="WBParaSite" id="TTAC_0000551901-mRNA-1">
    <property type="protein sequence ID" value="TTAC_0000551901-mRNA-1"/>
    <property type="gene ID" value="TTAC_0000551901"/>
</dbReference>
<protein>
    <submittedName>
        <fullName evidence="6">Rho-GAP domain-containing protein</fullName>
    </submittedName>
</protein>
<sequence>MLNKPSALNSLRAGTVISQYDPYVVADAMKQYLRSLPQPLLTSHLLGEWARALEIKDRAVQLRRLQQIAHRMPPEYERNAGYLFRFLHRFTEYSARNRMTPAGLAIIFGPALLTAPAPASSSSTGADEPQTTTLADSNSGGHQNGNVYVSIV</sequence>
<dbReference type="PANTHER" id="PTHR14130:SF14">
    <property type="entry name" value="RHO GTPASE-ACTIVATING PROTEIN 92B"/>
    <property type="match status" value="1"/>
</dbReference>
<proteinExistence type="predicted"/>
<dbReference type="GO" id="GO:0032956">
    <property type="term" value="P:regulation of actin cytoskeleton organization"/>
    <property type="evidence" value="ECO:0007669"/>
    <property type="project" value="TreeGrafter"/>
</dbReference>
<evidence type="ECO:0000256" key="2">
    <source>
        <dbReference type="SAM" id="MobiDB-lite"/>
    </source>
</evidence>
<dbReference type="InterPro" id="IPR008936">
    <property type="entry name" value="Rho_GTPase_activation_prot"/>
</dbReference>
<dbReference type="Pfam" id="PF00620">
    <property type="entry name" value="RhoGAP"/>
    <property type="match status" value="1"/>
</dbReference>
<dbReference type="EMBL" id="UYWX01007775">
    <property type="protein sequence ID" value="VDM27116.1"/>
    <property type="molecule type" value="Genomic_DNA"/>
</dbReference>
<name>A0A0R3WXM9_HYDTA</name>
<feature type="domain" description="Rho-GAP" evidence="3">
    <location>
        <begin position="1"/>
        <end position="152"/>
    </location>
</feature>
<evidence type="ECO:0000259" key="3">
    <source>
        <dbReference type="PROSITE" id="PS50238"/>
    </source>
</evidence>
<dbReference type="PROSITE" id="PS50238">
    <property type="entry name" value="RHOGAP"/>
    <property type="match status" value="1"/>
</dbReference>
<reference evidence="4 5" key="2">
    <citation type="submission" date="2018-11" db="EMBL/GenBank/DDBJ databases">
        <authorList>
            <consortium name="Pathogen Informatics"/>
        </authorList>
    </citation>
    <scope>NUCLEOTIDE SEQUENCE [LARGE SCALE GENOMIC DNA]</scope>
</reference>
<dbReference type="Proteomes" id="UP000274429">
    <property type="component" value="Unassembled WGS sequence"/>
</dbReference>
<dbReference type="PANTHER" id="PTHR14130">
    <property type="entry name" value="3BP-1 RELATED RHOGAP"/>
    <property type="match status" value="1"/>
</dbReference>
<dbReference type="GO" id="GO:0007165">
    <property type="term" value="P:signal transduction"/>
    <property type="evidence" value="ECO:0007669"/>
    <property type="project" value="InterPro"/>
</dbReference>
<dbReference type="GO" id="GO:0005096">
    <property type="term" value="F:GTPase activator activity"/>
    <property type="evidence" value="ECO:0007669"/>
    <property type="project" value="UniProtKB-KW"/>
</dbReference>
<dbReference type="InterPro" id="IPR000198">
    <property type="entry name" value="RhoGAP_dom"/>
</dbReference>
<evidence type="ECO:0000256" key="1">
    <source>
        <dbReference type="ARBA" id="ARBA00022468"/>
    </source>
</evidence>
<keyword evidence="5" id="KW-1185">Reference proteome</keyword>
<keyword evidence="1" id="KW-0343">GTPase activation</keyword>
<dbReference type="CDD" id="cd00159">
    <property type="entry name" value="RhoGAP"/>
    <property type="match status" value="1"/>
</dbReference>
<dbReference type="OrthoDB" id="19923at2759"/>
<dbReference type="SMART" id="SM00324">
    <property type="entry name" value="RhoGAP"/>
    <property type="match status" value="1"/>
</dbReference>
<feature type="region of interest" description="Disordered" evidence="2">
    <location>
        <begin position="118"/>
        <end position="145"/>
    </location>
</feature>